<sequence>MRKLIGTSWLAAAFWGAMTSSAAAEPPERVGPNGFLLWESPRDVAEISFEDGDGTPLTLADFEGKLILLNIWATWCGPCRKEMPTLDALQAELGSDDFEVVALSIDRQGIDVVNEFYQEVGIEHLARYVDKSGMASADLGAVGIPSTLLLDRQGKEIGRLVGEAEWNTPEMIEFLSQTIEAASLSNRQSPNNGSQPISQTARVEAPSLAAG</sequence>
<keyword evidence="2" id="KW-0201">Cytochrome c-type biogenesis</keyword>
<reference evidence="8" key="1">
    <citation type="journal article" date="2019" name="Int. J. Syst. Evol. Microbiol.">
        <title>The Global Catalogue of Microorganisms (GCM) 10K type strain sequencing project: providing services to taxonomists for standard genome sequencing and annotation.</title>
        <authorList>
            <consortium name="The Broad Institute Genomics Platform"/>
            <consortium name="The Broad Institute Genome Sequencing Center for Infectious Disease"/>
            <person name="Wu L."/>
            <person name="Ma J."/>
        </authorList>
    </citation>
    <scope>NUCLEOTIDE SEQUENCE [LARGE SCALE GENOMIC DNA]</scope>
    <source>
        <strain evidence="8">CECT 7698</strain>
    </source>
</reference>
<evidence type="ECO:0000256" key="4">
    <source>
        <dbReference type="SAM" id="MobiDB-lite"/>
    </source>
</evidence>
<comment type="caution">
    <text evidence="7">The sequence shown here is derived from an EMBL/GenBank/DDBJ whole genome shotgun (WGS) entry which is preliminary data.</text>
</comment>
<evidence type="ECO:0000259" key="6">
    <source>
        <dbReference type="PROSITE" id="PS51352"/>
    </source>
</evidence>
<dbReference type="Gene3D" id="3.40.30.10">
    <property type="entry name" value="Glutaredoxin"/>
    <property type="match status" value="1"/>
</dbReference>
<feature type="compositionally biased region" description="Polar residues" evidence="4">
    <location>
        <begin position="185"/>
        <end position="201"/>
    </location>
</feature>
<evidence type="ECO:0000256" key="5">
    <source>
        <dbReference type="SAM" id="SignalP"/>
    </source>
</evidence>
<dbReference type="PROSITE" id="PS00194">
    <property type="entry name" value="THIOREDOXIN_1"/>
    <property type="match status" value="1"/>
</dbReference>
<accession>A0ABV7LRP3</accession>
<dbReference type="SUPFAM" id="SSF52833">
    <property type="entry name" value="Thioredoxin-like"/>
    <property type="match status" value="1"/>
</dbReference>
<evidence type="ECO:0000313" key="8">
    <source>
        <dbReference type="Proteomes" id="UP001595579"/>
    </source>
</evidence>
<proteinExistence type="predicted"/>
<feature type="region of interest" description="Disordered" evidence="4">
    <location>
        <begin position="185"/>
        <end position="211"/>
    </location>
</feature>
<name>A0ABV7LRP3_9GAMM</name>
<dbReference type="InterPro" id="IPR013766">
    <property type="entry name" value="Thioredoxin_domain"/>
</dbReference>
<evidence type="ECO:0000256" key="3">
    <source>
        <dbReference type="ARBA" id="ARBA00023284"/>
    </source>
</evidence>
<comment type="subcellular location">
    <subcellularLocation>
        <location evidence="1">Cell envelope</location>
    </subcellularLocation>
</comment>
<evidence type="ECO:0000256" key="1">
    <source>
        <dbReference type="ARBA" id="ARBA00004196"/>
    </source>
</evidence>
<evidence type="ECO:0000256" key="2">
    <source>
        <dbReference type="ARBA" id="ARBA00022748"/>
    </source>
</evidence>
<dbReference type="InterPro" id="IPR050553">
    <property type="entry name" value="Thioredoxin_ResA/DsbE_sf"/>
</dbReference>
<feature type="domain" description="Thioredoxin" evidence="6">
    <location>
        <begin position="38"/>
        <end position="180"/>
    </location>
</feature>
<feature type="chain" id="PRO_5045219425" evidence="5">
    <location>
        <begin position="25"/>
        <end position="211"/>
    </location>
</feature>
<dbReference type="CDD" id="cd02966">
    <property type="entry name" value="TlpA_like_family"/>
    <property type="match status" value="1"/>
</dbReference>
<dbReference type="InterPro" id="IPR017937">
    <property type="entry name" value="Thioredoxin_CS"/>
</dbReference>
<keyword evidence="8" id="KW-1185">Reference proteome</keyword>
<keyword evidence="3" id="KW-0676">Redox-active center</keyword>
<feature type="signal peptide" evidence="5">
    <location>
        <begin position="1"/>
        <end position="24"/>
    </location>
</feature>
<dbReference type="RefSeq" id="WP_386775431.1">
    <property type="nucleotide sequence ID" value="NZ_JBHRUG010000029.1"/>
</dbReference>
<dbReference type="PANTHER" id="PTHR42852">
    <property type="entry name" value="THIOL:DISULFIDE INTERCHANGE PROTEIN DSBE"/>
    <property type="match status" value="1"/>
</dbReference>
<dbReference type="Pfam" id="PF08534">
    <property type="entry name" value="Redoxin"/>
    <property type="match status" value="1"/>
</dbReference>
<dbReference type="PANTHER" id="PTHR42852:SF13">
    <property type="entry name" value="PROTEIN DIPZ"/>
    <property type="match status" value="1"/>
</dbReference>
<dbReference type="PROSITE" id="PS51352">
    <property type="entry name" value="THIOREDOXIN_2"/>
    <property type="match status" value="1"/>
</dbReference>
<dbReference type="InterPro" id="IPR013740">
    <property type="entry name" value="Redoxin"/>
</dbReference>
<dbReference type="EMBL" id="JBHRUG010000029">
    <property type="protein sequence ID" value="MFC3284955.1"/>
    <property type="molecule type" value="Genomic_DNA"/>
</dbReference>
<gene>
    <name evidence="7" type="ORF">ACFOEV_15245</name>
</gene>
<dbReference type="Proteomes" id="UP001595579">
    <property type="component" value="Unassembled WGS sequence"/>
</dbReference>
<protein>
    <submittedName>
        <fullName evidence="7">TlpA family protein disulfide reductase</fullName>
    </submittedName>
</protein>
<dbReference type="InterPro" id="IPR036249">
    <property type="entry name" value="Thioredoxin-like_sf"/>
</dbReference>
<keyword evidence="5" id="KW-0732">Signal</keyword>
<organism evidence="7 8">
    <name type="scientific">Litchfieldella rifensis</name>
    <dbReference type="NCBI Taxonomy" id="762643"/>
    <lineage>
        <taxon>Bacteria</taxon>
        <taxon>Pseudomonadati</taxon>
        <taxon>Pseudomonadota</taxon>
        <taxon>Gammaproteobacteria</taxon>
        <taxon>Oceanospirillales</taxon>
        <taxon>Halomonadaceae</taxon>
        <taxon>Litchfieldella</taxon>
    </lineage>
</organism>
<evidence type="ECO:0000313" key="7">
    <source>
        <dbReference type="EMBL" id="MFC3284955.1"/>
    </source>
</evidence>